<keyword evidence="2" id="KW-1185">Reference proteome</keyword>
<accession>A0A4Y2B2R4</accession>
<name>A0A4Y2B2R4_ARAVE</name>
<dbReference type="Proteomes" id="UP000499080">
    <property type="component" value="Unassembled WGS sequence"/>
</dbReference>
<evidence type="ECO:0000313" key="2">
    <source>
        <dbReference type="Proteomes" id="UP000499080"/>
    </source>
</evidence>
<sequence length="146" mass="17109">MTTQMLRRNFFDFLFANAKESRIGALSGYILKEFDAPFLPEDSFKKLKIIIRSARQKFEQKWSKVRSHSERVLKINFSRLDECISFSDIATGSIESISNPGLGEEPADLKKTLKVGEFETSWTHQTRKTYRWRLKYCFAEKAKEIQ</sequence>
<gene>
    <name evidence="1" type="ORF">AVEN_164527_1</name>
</gene>
<comment type="caution">
    <text evidence="1">The sequence shown here is derived from an EMBL/GenBank/DDBJ whole genome shotgun (WGS) entry which is preliminary data.</text>
</comment>
<organism evidence="1 2">
    <name type="scientific">Araneus ventricosus</name>
    <name type="common">Orbweaver spider</name>
    <name type="synonym">Epeira ventricosa</name>
    <dbReference type="NCBI Taxonomy" id="182803"/>
    <lineage>
        <taxon>Eukaryota</taxon>
        <taxon>Metazoa</taxon>
        <taxon>Ecdysozoa</taxon>
        <taxon>Arthropoda</taxon>
        <taxon>Chelicerata</taxon>
        <taxon>Arachnida</taxon>
        <taxon>Araneae</taxon>
        <taxon>Araneomorphae</taxon>
        <taxon>Entelegynae</taxon>
        <taxon>Araneoidea</taxon>
        <taxon>Araneidae</taxon>
        <taxon>Araneus</taxon>
    </lineage>
</organism>
<reference evidence="1 2" key="1">
    <citation type="journal article" date="2019" name="Sci. Rep.">
        <title>Orb-weaving spider Araneus ventricosus genome elucidates the spidroin gene catalogue.</title>
        <authorList>
            <person name="Kono N."/>
            <person name="Nakamura H."/>
            <person name="Ohtoshi R."/>
            <person name="Moran D.A.P."/>
            <person name="Shinohara A."/>
            <person name="Yoshida Y."/>
            <person name="Fujiwara M."/>
            <person name="Mori M."/>
            <person name="Tomita M."/>
            <person name="Arakawa K."/>
        </authorList>
    </citation>
    <scope>NUCLEOTIDE SEQUENCE [LARGE SCALE GENOMIC DNA]</scope>
</reference>
<evidence type="ECO:0000313" key="1">
    <source>
        <dbReference type="EMBL" id="GBL86343.1"/>
    </source>
</evidence>
<proteinExistence type="predicted"/>
<protein>
    <submittedName>
        <fullName evidence="1">Uncharacterized protein</fullName>
    </submittedName>
</protein>
<dbReference type="AlphaFoldDB" id="A0A4Y2B2R4"/>
<dbReference type="EMBL" id="BGPR01000048">
    <property type="protein sequence ID" value="GBL86343.1"/>
    <property type="molecule type" value="Genomic_DNA"/>
</dbReference>